<protein>
    <submittedName>
        <fullName evidence="2">DNA-binding MarR family transcriptional regulator</fullName>
    </submittedName>
</protein>
<dbReference type="EMBL" id="VIWT01000003">
    <property type="protein sequence ID" value="TWF90292.1"/>
    <property type="molecule type" value="Genomic_DNA"/>
</dbReference>
<dbReference type="GO" id="GO:0006950">
    <property type="term" value="P:response to stress"/>
    <property type="evidence" value="ECO:0007669"/>
    <property type="project" value="TreeGrafter"/>
</dbReference>
<name>A0A561TT49_9ACTN</name>
<dbReference type="RefSeq" id="WP_246214019.1">
    <property type="nucleotide sequence ID" value="NZ_BAAAMZ010000001.1"/>
</dbReference>
<dbReference type="PANTHER" id="PTHR33164">
    <property type="entry name" value="TRANSCRIPTIONAL REGULATOR, MARR FAMILY"/>
    <property type="match status" value="1"/>
</dbReference>
<dbReference type="InterPro" id="IPR036390">
    <property type="entry name" value="WH_DNA-bd_sf"/>
</dbReference>
<evidence type="ECO:0000313" key="2">
    <source>
        <dbReference type="EMBL" id="TWF90292.1"/>
    </source>
</evidence>
<dbReference type="SMART" id="SM00347">
    <property type="entry name" value="HTH_MARR"/>
    <property type="match status" value="1"/>
</dbReference>
<dbReference type="Gene3D" id="1.10.10.10">
    <property type="entry name" value="Winged helix-like DNA-binding domain superfamily/Winged helix DNA-binding domain"/>
    <property type="match status" value="1"/>
</dbReference>
<gene>
    <name evidence="2" type="ORF">FHX73_13336</name>
</gene>
<dbReference type="InterPro" id="IPR036388">
    <property type="entry name" value="WH-like_DNA-bd_sf"/>
</dbReference>
<accession>A0A561TT49</accession>
<keyword evidence="2" id="KW-0238">DNA-binding</keyword>
<evidence type="ECO:0000313" key="3">
    <source>
        <dbReference type="Proteomes" id="UP000317940"/>
    </source>
</evidence>
<sequence>MGMPVSERLGVDIHRTQVELMTAKRAAVEPAGLTVPQYAALHAIDANSGISGAALARACQVTPQAMAVLLRTLTERGLVERAPHRWHGNVLETRLTEQGRSALALADERAGAIEREMADELSEAERAQLRALLGRCQDAIHRAAERQRAESD</sequence>
<dbReference type="GO" id="GO:0003700">
    <property type="term" value="F:DNA-binding transcription factor activity"/>
    <property type="evidence" value="ECO:0007669"/>
    <property type="project" value="InterPro"/>
</dbReference>
<dbReference type="PANTHER" id="PTHR33164:SF43">
    <property type="entry name" value="HTH-TYPE TRANSCRIPTIONAL REPRESSOR YETL"/>
    <property type="match status" value="1"/>
</dbReference>
<reference evidence="2 3" key="1">
    <citation type="submission" date="2019-06" db="EMBL/GenBank/DDBJ databases">
        <title>Sequencing the genomes of 1000 actinobacteria strains.</title>
        <authorList>
            <person name="Klenk H.-P."/>
        </authorList>
    </citation>
    <scope>NUCLEOTIDE SEQUENCE [LARGE SCALE GENOMIC DNA]</scope>
    <source>
        <strain evidence="2 3">DSM 44826</strain>
    </source>
</reference>
<dbReference type="Proteomes" id="UP000317940">
    <property type="component" value="Unassembled WGS sequence"/>
</dbReference>
<dbReference type="GO" id="GO:0003677">
    <property type="term" value="F:DNA binding"/>
    <property type="evidence" value="ECO:0007669"/>
    <property type="project" value="UniProtKB-KW"/>
</dbReference>
<dbReference type="PROSITE" id="PS50995">
    <property type="entry name" value="HTH_MARR_2"/>
    <property type="match status" value="1"/>
</dbReference>
<dbReference type="Pfam" id="PF12802">
    <property type="entry name" value="MarR_2"/>
    <property type="match status" value="1"/>
</dbReference>
<organism evidence="2 3">
    <name type="scientific">Kitasatospora viridis</name>
    <dbReference type="NCBI Taxonomy" id="281105"/>
    <lineage>
        <taxon>Bacteria</taxon>
        <taxon>Bacillati</taxon>
        <taxon>Actinomycetota</taxon>
        <taxon>Actinomycetes</taxon>
        <taxon>Kitasatosporales</taxon>
        <taxon>Streptomycetaceae</taxon>
        <taxon>Kitasatospora</taxon>
    </lineage>
</organism>
<dbReference type="InterPro" id="IPR000835">
    <property type="entry name" value="HTH_MarR-typ"/>
</dbReference>
<dbReference type="AlphaFoldDB" id="A0A561TT49"/>
<dbReference type="SUPFAM" id="SSF46785">
    <property type="entry name" value="Winged helix' DNA-binding domain"/>
    <property type="match status" value="1"/>
</dbReference>
<keyword evidence="3" id="KW-1185">Reference proteome</keyword>
<comment type="caution">
    <text evidence="2">The sequence shown here is derived from an EMBL/GenBank/DDBJ whole genome shotgun (WGS) entry which is preliminary data.</text>
</comment>
<proteinExistence type="predicted"/>
<feature type="domain" description="HTH marR-type" evidence="1">
    <location>
        <begin position="6"/>
        <end position="138"/>
    </location>
</feature>
<evidence type="ECO:0000259" key="1">
    <source>
        <dbReference type="PROSITE" id="PS50995"/>
    </source>
</evidence>
<dbReference type="InterPro" id="IPR039422">
    <property type="entry name" value="MarR/SlyA-like"/>
</dbReference>